<dbReference type="InterPro" id="IPR016181">
    <property type="entry name" value="Acyl_CoA_acyltransferase"/>
</dbReference>
<reference evidence="2 3" key="1">
    <citation type="submission" date="2016-11" db="EMBL/GenBank/DDBJ databases">
        <authorList>
            <person name="Jaros S."/>
            <person name="Januszkiewicz K."/>
            <person name="Wedrychowicz H."/>
        </authorList>
    </citation>
    <scope>NUCLEOTIDE SEQUENCE [LARGE SCALE GENOMIC DNA]</scope>
    <source>
        <strain evidence="2 3">DSM 21758</strain>
    </source>
</reference>
<evidence type="ECO:0000259" key="1">
    <source>
        <dbReference type="PROSITE" id="PS51186"/>
    </source>
</evidence>
<dbReference type="SUPFAM" id="SSF55729">
    <property type="entry name" value="Acyl-CoA N-acyltransferases (Nat)"/>
    <property type="match status" value="1"/>
</dbReference>
<keyword evidence="2" id="KW-0808">Transferase</keyword>
<dbReference type="RefSeq" id="WP_072993005.1">
    <property type="nucleotide sequence ID" value="NZ_FQZB01000022.1"/>
</dbReference>
<evidence type="ECO:0000313" key="3">
    <source>
        <dbReference type="Proteomes" id="UP000184310"/>
    </source>
</evidence>
<dbReference type="OrthoDB" id="9785602at2"/>
<dbReference type="InterPro" id="IPR051531">
    <property type="entry name" value="N-acetyltransferase"/>
</dbReference>
<dbReference type="GO" id="GO:0008999">
    <property type="term" value="F:protein-N-terminal-alanine acetyltransferase activity"/>
    <property type="evidence" value="ECO:0007669"/>
    <property type="project" value="TreeGrafter"/>
</dbReference>
<dbReference type="AlphaFoldDB" id="A0A1M6U7W3"/>
<evidence type="ECO:0000313" key="2">
    <source>
        <dbReference type="EMBL" id="SHK65365.1"/>
    </source>
</evidence>
<dbReference type="PROSITE" id="PS51186">
    <property type="entry name" value="GNAT"/>
    <property type="match status" value="1"/>
</dbReference>
<dbReference type="EMBL" id="FQZB01000022">
    <property type="protein sequence ID" value="SHK65365.1"/>
    <property type="molecule type" value="Genomic_DNA"/>
</dbReference>
<proteinExistence type="predicted"/>
<dbReference type="STRING" id="1121302.SAMN02745163_04208"/>
<dbReference type="Gene3D" id="3.40.630.30">
    <property type="match status" value="1"/>
</dbReference>
<organism evidence="2 3">
    <name type="scientific">Clostridium cavendishii DSM 21758</name>
    <dbReference type="NCBI Taxonomy" id="1121302"/>
    <lineage>
        <taxon>Bacteria</taxon>
        <taxon>Bacillati</taxon>
        <taxon>Bacillota</taxon>
        <taxon>Clostridia</taxon>
        <taxon>Eubacteriales</taxon>
        <taxon>Clostridiaceae</taxon>
        <taxon>Clostridium</taxon>
    </lineage>
</organism>
<dbReference type="InterPro" id="IPR000182">
    <property type="entry name" value="GNAT_dom"/>
</dbReference>
<name>A0A1M6U7W3_9CLOT</name>
<dbReference type="PANTHER" id="PTHR43792">
    <property type="entry name" value="GNAT FAMILY, PUTATIVE (AFU_ORTHOLOGUE AFUA_3G00765)-RELATED-RELATED"/>
    <property type="match status" value="1"/>
</dbReference>
<keyword evidence="3" id="KW-1185">Reference proteome</keyword>
<dbReference type="GO" id="GO:0005737">
    <property type="term" value="C:cytoplasm"/>
    <property type="evidence" value="ECO:0007669"/>
    <property type="project" value="TreeGrafter"/>
</dbReference>
<sequence>MNSEKGNNIYELFLNQPILQVQEYKLRTVEGNDRFDILDIYINRRIEIYDRFPLLDNIDQVDQFIKILKEKNENKERVDWVIEVGGKAIGLIAIHSISVLDSRCEIGYILNQEYTNRGIMSKIVEFIIDYLFDQVKIHKIEAIVNTQNEASIKLCKKLGFLEEGIKKDYWFDNEKEKYISVYIFSIINNKKISLC</sequence>
<protein>
    <submittedName>
        <fullName evidence="2">Ribosomal-protein-alanine N-acetyltransferase</fullName>
    </submittedName>
</protein>
<accession>A0A1M6U7W3</accession>
<feature type="domain" description="N-acetyltransferase" evidence="1">
    <location>
        <begin position="24"/>
        <end position="180"/>
    </location>
</feature>
<gene>
    <name evidence="2" type="ORF">SAMN02745163_04208</name>
</gene>
<dbReference type="Proteomes" id="UP000184310">
    <property type="component" value="Unassembled WGS sequence"/>
</dbReference>
<dbReference type="PANTHER" id="PTHR43792:SF9">
    <property type="entry name" value="RIBOSOMAL-PROTEIN-ALANINE ACETYLTRANSFERASE"/>
    <property type="match status" value="1"/>
</dbReference>
<dbReference type="Pfam" id="PF13302">
    <property type="entry name" value="Acetyltransf_3"/>
    <property type="match status" value="1"/>
</dbReference>